<protein>
    <submittedName>
        <fullName evidence="6">AcrR family transcriptional regulator</fullName>
    </submittedName>
</protein>
<name>A0ABS4VX13_9PSEU</name>
<keyword evidence="2 4" id="KW-0238">DNA-binding</keyword>
<evidence type="ECO:0000313" key="6">
    <source>
        <dbReference type="EMBL" id="MBP2368466.1"/>
    </source>
</evidence>
<dbReference type="SUPFAM" id="SSF46689">
    <property type="entry name" value="Homeodomain-like"/>
    <property type="match status" value="1"/>
</dbReference>
<sequence>MATADARPRRRADAERSIARIVSAARQCLGADPDARIDDIARAAGVGRMTLYGHFPSRAELVEAALVDALRAGEQTLAAVDLTGDARDAVTRLLESSWSLVAESSALLSAAQNALPPARILELHPGPVQRFEELLRRGQDQGVFRTDLPMTWLVGVVHHVLNGAAEEVHAGRVEPADAGRMIVATVRPMLAFASSPTGGV</sequence>
<evidence type="ECO:0000313" key="7">
    <source>
        <dbReference type="Proteomes" id="UP001519295"/>
    </source>
</evidence>
<dbReference type="PANTHER" id="PTHR30055:SF234">
    <property type="entry name" value="HTH-TYPE TRANSCRIPTIONAL REGULATOR BETI"/>
    <property type="match status" value="1"/>
</dbReference>
<dbReference type="Proteomes" id="UP001519295">
    <property type="component" value="Unassembled WGS sequence"/>
</dbReference>
<evidence type="ECO:0000256" key="4">
    <source>
        <dbReference type="PROSITE-ProRule" id="PRU00335"/>
    </source>
</evidence>
<dbReference type="RefSeq" id="WP_210029623.1">
    <property type="nucleotide sequence ID" value="NZ_JAGINU010000001.1"/>
</dbReference>
<dbReference type="InterPro" id="IPR036271">
    <property type="entry name" value="Tet_transcr_reg_TetR-rel_C_sf"/>
</dbReference>
<dbReference type="PANTHER" id="PTHR30055">
    <property type="entry name" value="HTH-TYPE TRANSCRIPTIONAL REGULATOR RUTR"/>
    <property type="match status" value="1"/>
</dbReference>
<feature type="domain" description="HTH tetR-type" evidence="5">
    <location>
        <begin position="15"/>
        <end position="73"/>
    </location>
</feature>
<dbReference type="InterPro" id="IPR001647">
    <property type="entry name" value="HTH_TetR"/>
</dbReference>
<keyword evidence="1" id="KW-0805">Transcription regulation</keyword>
<feature type="DNA-binding region" description="H-T-H motif" evidence="4">
    <location>
        <begin position="36"/>
        <end position="55"/>
    </location>
</feature>
<dbReference type="InterPro" id="IPR050109">
    <property type="entry name" value="HTH-type_TetR-like_transc_reg"/>
</dbReference>
<dbReference type="EMBL" id="JAGINU010000001">
    <property type="protein sequence ID" value="MBP2368466.1"/>
    <property type="molecule type" value="Genomic_DNA"/>
</dbReference>
<evidence type="ECO:0000256" key="1">
    <source>
        <dbReference type="ARBA" id="ARBA00023015"/>
    </source>
</evidence>
<gene>
    <name evidence="6" type="ORF">JOF36_004162</name>
</gene>
<keyword evidence="7" id="KW-1185">Reference proteome</keyword>
<comment type="caution">
    <text evidence="6">The sequence shown here is derived from an EMBL/GenBank/DDBJ whole genome shotgun (WGS) entry which is preliminary data.</text>
</comment>
<dbReference type="Gene3D" id="1.10.357.10">
    <property type="entry name" value="Tetracycline Repressor, domain 2"/>
    <property type="match status" value="1"/>
</dbReference>
<reference evidence="6 7" key="1">
    <citation type="submission" date="2021-03" db="EMBL/GenBank/DDBJ databases">
        <title>Sequencing the genomes of 1000 actinobacteria strains.</title>
        <authorList>
            <person name="Klenk H.-P."/>
        </authorList>
    </citation>
    <scope>NUCLEOTIDE SEQUENCE [LARGE SCALE GENOMIC DNA]</scope>
    <source>
        <strain evidence="6 7">DSM 45256</strain>
    </source>
</reference>
<dbReference type="Pfam" id="PF00440">
    <property type="entry name" value="TetR_N"/>
    <property type="match status" value="1"/>
</dbReference>
<dbReference type="SUPFAM" id="SSF48498">
    <property type="entry name" value="Tetracyclin repressor-like, C-terminal domain"/>
    <property type="match status" value="1"/>
</dbReference>
<dbReference type="InterPro" id="IPR009057">
    <property type="entry name" value="Homeodomain-like_sf"/>
</dbReference>
<proteinExistence type="predicted"/>
<evidence type="ECO:0000259" key="5">
    <source>
        <dbReference type="PROSITE" id="PS50977"/>
    </source>
</evidence>
<accession>A0ABS4VX13</accession>
<dbReference type="PROSITE" id="PS50977">
    <property type="entry name" value="HTH_TETR_2"/>
    <property type="match status" value="1"/>
</dbReference>
<evidence type="ECO:0000256" key="3">
    <source>
        <dbReference type="ARBA" id="ARBA00023163"/>
    </source>
</evidence>
<evidence type="ECO:0000256" key="2">
    <source>
        <dbReference type="ARBA" id="ARBA00023125"/>
    </source>
</evidence>
<keyword evidence="3" id="KW-0804">Transcription</keyword>
<organism evidence="6 7">
    <name type="scientific">Pseudonocardia parietis</name>
    <dbReference type="NCBI Taxonomy" id="570936"/>
    <lineage>
        <taxon>Bacteria</taxon>
        <taxon>Bacillati</taxon>
        <taxon>Actinomycetota</taxon>
        <taxon>Actinomycetes</taxon>
        <taxon>Pseudonocardiales</taxon>
        <taxon>Pseudonocardiaceae</taxon>
        <taxon>Pseudonocardia</taxon>
    </lineage>
</organism>